<accession>A0ABZ2K9Z1</accession>
<dbReference type="Gene3D" id="3.40.50.1820">
    <property type="entry name" value="alpha/beta hydrolase"/>
    <property type="match status" value="1"/>
</dbReference>
<reference evidence="1 2" key="1">
    <citation type="submission" date="2021-12" db="EMBL/GenBank/DDBJ databases">
        <title>Discovery of the Pendulisporaceae a myxobacterial family with distinct sporulation behavior and unique specialized metabolism.</title>
        <authorList>
            <person name="Garcia R."/>
            <person name="Popoff A."/>
            <person name="Bader C.D."/>
            <person name="Loehr J."/>
            <person name="Walesch S."/>
            <person name="Walt C."/>
            <person name="Boldt J."/>
            <person name="Bunk B."/>
            <person name="Haeckl F.J.F.P.J."/>
            <person name="Gunesch A.P."/>
            <person name="Birkelbach J."/>
            <person name="Nuebel U."/>
            <person name="Pietschmann T."/>
            <person name="Bach T."/>
            <person name="Mueller R."/>
        </authorList>
    </citation>
    <scope>NUCLEOTIDE SEQUENCE [LARGE SCALE GENOMIC DNA]</scope>
    <source>
        <strain evidence="1 2">MSr12523</strain>
    </source>
</reference>
<dbReference type="InterPro" id="IPR029058">
    <property type="entry name" value="AB_hydrolase_fold"/>
</dbReference>
<sequence>MREISLSDANGSFAVTVHQGSSPSRVVLFAVGGGGDPQRHLPLLSALVECGCSVVAPHFARLGAPAPTDDELLLRAQRLRLALDVVARPGAVAVGVGHSIGAAMLLALAGGEVWMRPGHKLPIAGDARLARLALLAPATGFFGAPGALDNVRAPIAAWAGTNDAVTPPEQAQLLARALGTRVPVDVRVVEGAGHFSFMNTPPTHTTEPLPDRDAFLAQLTREVCAFAMS</sequence>
<organism evidence="1 2">
    <name type="scientific">Pendulispora brunnea</name>
    <dbReference type="NCBI Taxonomy" id="2905690"/>
    <lineage>
        <taxon>Bacteria</taxon>
        <taxon>Pseudomonadati</taxon>
        <taxon>Myxococcota</taxon>
        <taxon>Myxococcia</taxon>
        <taxon>Myxococcales</taxon>
        <taxon>Sorangiineae</taxon>
        <taxon>Pendulisporaceae</taxon>
        <taxon>Pendulispora</taxon>
    </lineage>
</organism>
<gene>
    <name evidence="1" type="ORF">LZC95_51790</name>
</gene>
<dbReference type="EMBL" id="CP089982">
    <property type="protein sequence ID" value="WXA94894.1"/>
    <property type="molecule type" value="Genomic_DNA"/>
</dbReference>
<dbReference type="GO" id="GO:0016787">
    <property type="term" value="F:hydrolase activity"/>
    <property type="evidence" value="ECO:0007669"/>
    <property type="project" value="UniProtKB-KW"/>
</dbReference>
<name>A0ABZ2K9Z1_9BACT</name>
<keyword evidence="1" id="KW-0378">Hydrolase</keyword>
<dbReference type="SUPFAM" id="SSF53474">
    <property type="entry name" value="alpha/beta-Hydrolases"/>
    <property type="match status" value="1"/>
</dbReference>
<protein>
    <submittedName>
        <fullName evidence="1">Alpha/beta hydrolase</fullName>
    </submittedName>
</protein>
<keyword evidence="2" id="KW-1185">Reference proteome</keyword>
<evidence type="ECO:0000313" key="1">
    <source>
        <dbReference type="EMBL" id="WXA94894.1"/>
    </source>
</evidence>
<proteinExistence type="predicted"/>
<dbReference type="RefSeq" id="WP_394845504.1">
    <property type="nucleotide sequence ID" value="NZ_CP089982.1"/>
</dbReference>
<evidence type="ECO:0000313" key="2">
    <source>
        <dbReference type="Proteomes" id="UP001379533"/>
    </source>
</evidence>
<dbReference type="Proteomes" id="UP001379533">
    <property type="component" value="Chromosome"/>
</dbReference>